<reference evidence="2" key="2">
    <citation type="submission" date="2020-05" db="EMBL/GenBank/DDBJ databases">
        <authorList>
            <person name="Kim H.-S."/>
            <person name="Proctor R.H."/>
            <person name="Brown D.W."/>
        </authorList>
    </citation>
    <scope>NUCLEOTIDE SEQUENCE</scope>
    <source>
        <strain evidence="2">NRRL 22465</strain>
    </source>
</reference>
<comment type="caution">
    <text evidence="2">The sequence shown here is derived from an EMBL/GenBank/DDBJ whole genome shotgun (WGS) entry which is preliminary data.</text>
</comment>
<reference evidence="2" key="1">
    <citation type="journal article" date="2020" name="BMC Genomics">
        <title>Correction to: Identification and distribution of gene clusters required for synthesis of sphingolipid metabolism inhibitors in diverse species of the filamentous fungus Fusarium.</title>
        <authorList>
            <person name="Kim H.S."/>
            <person name="Lohmar J.M."/>
            <person name="Busman M."/>
            <person name="Brown D.W."/>
            <person name="Naumann T.A."/>
            <person name="Divon H.H."/>
            <person name="Lysoe E."/>
            <person name="Uhlig S."/>
            <person name="Proctor R.H."/>
        </authorList>
    </citation>
    <scope>NUCLEOTIDE SEQUENCE</scope>
    <source>
        <strain evidence="2">NRRL 22465</strain>
    </source>
</reference>
<keyword evidence="3" id="KW-1185">Reference proteome</keyword>
<evidence type="ECO:0000313" key="2">
    <source>
        <dbReference type="EMBL" id="KAF4963749.1"/>
    </source>
</evidence>
<accession>A0A8H4TTQ7</accession>
<evidence type="ECO:0000313" key="3">
    <source>
        <dbReference type="Proteomes" id="UP000635477"/>
    </source>
</evidence>
<feature type="compositionally biased region" description="Polar residues" evidence="1">
    <location>
        <begin position="306"/>
        <end position="322"/>
    </location>
</feature>
<dbReference type="EMBL" id="JABEYC010001583">
    <property type="protein sequence ID" value="KAF4963749.1"/>
    <property type="molecule type" value="Genomic_DNA"/>
</dbReference>
<gene>
    <name evidence="2" type="ORF">FZEAL_10918</name>
</gene>
<protein>
    <submittedName>
        <fullName evidence="2">Uncharacterized protein</fullName>
    </submittedName>
</protein>
<organism evidence="2 3">
    <name type="scientific">Fusarium zealandicum</name>
    <dbReference type="NCBI Taxonomy" id="1053134"/>
    <lineage>
        <taxon>Eukaryota</taxon>
        <taxon>Fungi</taxon>
        <taxon>Dikarya</taxon>
        <taxon>Ascomycota</taxon>
        <taxon>Pezizomycotina</taxon>
        <taxon>Sordariomycetes</taxon>
        <taxon>Hypocreomycetidae</taxon>
        <taxon>Hypocreales</taxon>
        <taxon>Nectriaceae</taxon>
        <taxon>Fusarium</taxon>
        <taxon>Fusarium staphyleae species complex</taxon>
    </lineage>
</organism>
<dbReference type="OrthoDB" id="4889313at2759"/>
<evidence type="ECO:0000256" key="1">
    <source>
        <dbReference type="SAM" id="MobiDB-lite"/>
    </source>
</evidence>
<name>A0A8H4TTQ7_9HYPO</name>
<feature type="region of interest" description="Disordered" evidence="1">
    <location>
        <begin position="297"/>
        <end position="322"/>
    </location>
</feature>
<dbReference type="Proteomes" id="UP000635477">
    <property type="component" value="Unassembled WGS sequence"/>
</dbReference>
<proteinExistence type="predicted"/>
<sequence length="414" mass="46922">MPPFAAELEEWWLRNGYEALVDLVDSHDDHISSRQCGFAQHMQRRLLAFDNDRTLQIKLEETWPGIRVSRNVNYQANPRKNLREAALNIFQSSEEGGINFVRVMDGLGYLDAMEIHRLRLMEATRVAVEASCPDDHQFKVLEELHRTTSANYKHFHTGFRTCILIHELTRDNDCRKETPQIMARLNALFPSVVFLGDEYDIDPTPYSPGLRDSIRFSVFEHLMSEDPFSQQRQQVIQMKLLCWCDIPGYSQARDALIRYSQECKKLEGVCLAVLDALERRPLSNVSGRQLSAESSFVSCSNTSSSPQTDTFEGPLSANTPPDSQPSAFWAVSFSTPPVPHPLHRGVPGRELSAAKTDGAGFAGDYSAPPVLCYPHDISRTEFFEHPLARELDMTSMEKSLLGLLIPKELESRDF</sequence>
<dbReference type="AlphaFoldDB" id="A0A8H4TTQ7"/>